<evidence type="ECO:0000256" key="8">
    <source>
        <dbReference type="PROSITE-ProRule" id="PRU00282"/>
    </source>
</evidence>
<feature type="repeat" description="Solcar" evidence="8">
    <location>
        <begin position="155"/>
        <end position="237"/>
    </location>
</feature>
<evidence type="ECO:0000256" key="11">
    <source>
        <dbReference type="SAM" id="Phobius"/>
    </source>
</evidence>
<dbReference type="GO" id="GO:0055085">
    <property type="term" value="P:transmembrane transport"/>
    <property type="evidence" value="ECO:0007669"/>
    <property type="project" value="InterPro"/>
</dbReference>
<reference evidence="12 13" key="1">
    <citation type="submission" date="2024-03" db="EMBL/GenBank/DDBJ databases">
        <title>Complete genome sequence of the green alga Chloropicon roscoffensis RCC1871.</title>
        <authorList>
            <person name="Lemieux C."/>
            <person name="Pombert J.-F."/>
            <person name="Otis C."/>
            <person name="Turmel M."/>
        </authorList>
    </citation>
    <scope>NUCLEOTIDE SEQUENCE [LARGE SCALE GENOMIC DNA]</scope>
    <source>
        <strain evidence="12 13">RCC1871</strain>
    </source>
</reference>
<gene>
    <name evidence="12" type="ORF">HKI87_07g50330</name>
</gene>
<dbReference type="Gene3D" id="1.50.40.10">
    <property type="entry name" value="Mitochondrial carrier domain"/>
    <property type="match status" value="2"/>
</dbReference>
<dbReference type="AlphaFoldDB" id="A0AAX4PCP0"/>
<proteinExistence type="inferred from homology"/>
<feature type="transmembrane region" description="Helical" evidence="11">
    <location>
        <begin position="118"/>
        <end position="139"/>
    </location>
</feature>
<feature type="transmembrane region" description="Helical" evidence="11">
    <location>
        <begin position="159"/>
        <end position="182"/>
    </location>
</feature>
<dbReference type="InterPro" id="IPR023395">
    <property type="entry name" value="MCP_dom_sf"/>
</dbReference>
<feature type="repeat" description="Solcar" evidence="8">
    <location>
        <begin position="250"/>
        <end position="331"/>
    </location>
</feature>
<organism evidence="12 13">
    <name type="scientific">Chloropicon roscoffensis</name>
    <dbReference type="NCBI Taxonomy" id="1461544"/>
    <lineage>
        <taxon>Eukaryota</taxon>
        <taxon>Viridiplantae</taxon>
        <taxon>Chlorophyta</taxon>
        <taxon>Chloropicophyceae</taxon>
        <taxon>Chloropicales</taxon>
        <taxon>Chloropicaceae</taxon>
        <taxon>Chloropicon</taxon>
    </lineage>
</organism>
<protein>
    <submittedName>
        <fullName evidence="12">S-adenosylmethionine carrier</fullName>
    </submittedName>
</protein>
<feature type="repeat" description="Solcar" evidence="8">
    <location>
        <begin position="45"/>
        <end position="146"/>
    </location>
</feature>
<dbReference type="PRINTS" id="PR00926">
    <property type="entry name" value="MITOCARRIER"/>
</dbReference>
<sequence length="382" mass="39498">MLKFKRRSRGATLSTSAAASTSSQVVEVKLAKGATPPKAAAGPKTSALEETIAGGIARAGSQSTIHPIDTVKVRMQAGTASGTSGRGSSFSGKDAKTTKKNLSGGGLYKYRARKVASLYRGVFGAASGAGIAIGAYFALYSWTKRVVHEVYPEKSPGSVAFVSGAIAGAGSCVVKVPIAVCIRSVQAKVFPNVFVAARSIVKRAGPRGLFTGFLPTVFEDVPDMAVKFAVYESLKTFHGKVFDRRATTQEDLLIGGIAGATSAAATTPWDVVKTRMMCSASVRPSVRGAIRGIVADGNPARGFFTGVGPRSLSSGIHSALFFCFYEAIRTTMAARAAEKELAGRASTKAAAAKGKAKRHLASIGAAACLSISLLGDSEAQDF</sequence>
<name>A0AAX4PCP0_9CHLO</name>
<evidence type="ECO:0000256" key="5">
    <source>
        <dbReference type="ARBA" id="ARBA00022737"/>
    </source>
</evidence>
<evidence type="ECO:0000256" key="4">
    <source>
        <dbReference type="ARBA" id="ARBA00022692"/>
    </source>
</evidence>
<dbReference type="PANTHER" id="PTHR45667">
    <property type="entry name" value="S-ADENOSYLMETHIONINE MITOCHONDRIAL CARRIER PROTEIN"/>
    <property type="match status" value="1"/>
</dbReference>
<evidence type="ECO:0000256" key="10">
    <source>
        <dbReference type="SAM" id="MobiDB-lite"/>
    </source>
</evidence>
<keyword evidence="6 11" id="KW-1133">Transmembrane helix</keyword>
<dbReference type="EMBL" id="CP151507">
    <property type="protein sequence ID" value="WZN63484.1"/>
    <property type="molecule type" value="Genomic_DNA"/>
</dbReference>
<dbReference type="PROSITE" id="PS50920">
    <property type="entry name" value="SOLCAR"/>
    <property type="match status" value="3"/>
</dbReference>
<accession>A0AAX4PCP0</accession>
<dbReference type="InterPro" id="IPR002067">
    <property type="entry name" value="MCP"/>
</dbReference>
<feature type="compositionally biased region" description="Low complexity" evidence="10">
    <location>
        <begin position="77"/>
        <end position="92"/>
    </location>
</feature>
<comment type="similarity">
    <text evidence="2 9">Belongs to the mitochondrial carrier (TC 2.A.29) family.</text>
</comment>
<dbReference type="GO" id="GO:0016020">
    <property type="term" value="C:membrane"/>
    <property type="evidence" value="ECO:0007669"/>
    <property type="project" value="UniProtKB-SubCell"/>
</dbReference>
<evidence type="ECO:0000313" key="12">
    <source>
        <dbReference type="EMBL" id="WZN63484.1"/>
    </source>
</evidence>
<evidence type="ECO:0000256" key="1">
    <source>
        <dbReference type="ARBA" id="ARBA00004141"/>
    </source>
</evidence>
<evidence type="ECO:0000256" key="9">
    <source>
        <dbReference type="RuleBase" id="RU000488"/>
    </source>
</evidence>
<evidence type="ECO:0000256" key="6">
    <source>
        <dbReference type="ARBA" id="ARBA00022989"/>
    </source>
</evidence>
<feature type="region of interest" description="Disordered" evidence="10">
    <location>
        <begin position="77"/>
        <end position="97"/>
    </location>
</feature>
<dbReference type="Proteomes" id="UP001472866">
    <property type="component" value="Chromosome 07"/>
</dbReference>
<comment type="subcellular location">
    <subcellularLocation>
        <location evidence="1">Membrane</location>
        <topology evidence="1">Multi-pass membrane protein</topology>
    </subcellularLocation>
</comment>
<keyword evidence="5" id="KW-0677">Repeat</keyword>
<dbReference type="InterPro" id="IPR018108">
    <property type="entry name" value="MCP_transmembrane"/>
</dbReference>
<evidence type="ECO:0000256" key="3">
    <source>
        <dbReference type="ARBA" id="ARBA00022448"/>
    </source>
</evidence>
<evidence type="ECO:0000256" key="7">
    <source>
        <dbReference type="ARBA" id="ARBA00023136"/>
    </source>
</evidence>
<keyword evidence="4 8" id="KW-0812">Transmembrane</keyword>
<keyword evidence="7 8" id="KW-0472">Membrane</keyword>
<dbReference type="Pfam" id="PF00153">
    <property type="entry name" value="Mito_carr"/>
    <property type="match status" value="3"/>
</dbReference>
<evidence type="ECO:0000256" key="2">
    <source>
        <dbReference type="ARBA" id="ARBA00006375"/>
    </source>
</evidence>
<keyword evidence="3 9" id="KW-0813">Transport</keyword>
<dbReference type="SUPFAM" id="SSF103506">
    <property type="entry name" value="Mitochondrial carrier"/>
    <property type="match status" value="1"/>
</dbReference>
<keyword evidence="13" id="KW-1185">Reference proteome</keyword>
<evidence type="ECO:0000313" key="13">
    <source>
        <dbReference type="Proteomes" id="UP001472866"/>
    </source>
</evidence>